<dbReference type="CDD" id="cd00112">
    <property type="entry name" value="LDLa"/>
    <property type="match status" value="2"/>
</dbReference>
<dbReference type="PROSITE" id="PS01209">
    <property type="entry name" value="LDLRA_1"/>
    <property type="match status" value="1"/>
</dbReference>
<evidence type="ECO:0000256" key="2">
    <source>
        <dbReference type="ARBA" id="ARBA00022536"/>
    </source>
</evidence>
<evidence type="ECO:0000313" key="12">
    <source>
        <dbReference type="EMBL" id="RUS75898.1"/>
    </source>
</evidence>
<reference evidence="12 13" key="1">
    <citation type="submission" date="2019-01" db="EMBL/GenBank/DDBJ databases">
        <title>A draft genome assembly of the solar-powered sea slug Elysia chlorotica.</title>
        <authorList>
            <person name="Cai H."/>
            <person name="Li Q."/>
            <person name="Fang X."/>
            <person name="Li J."/>
            <person name="Curtis N.E."/>
            <person name="Altenburger A."/>
            <person name="Shibata T."/>
            <person name="Feng M."/>
            <person name="Maeda T."/>
            <person name="Schwartz J.A."/>
            <person name="Shigenobu S."/>
            <person name="Lundholm N."/>
            <person name="Nishiyama T."/>
            <person name="Yang H."/>
            <person name="Hasebe M."/>
            <person name="Li S."/>
            <person name="Pierce S.K."/>
            <person name="Wang J."/>
        </authorList>
    </citation>
    <scope>NUCLEOTIDE SEQUENCE [LARGE SCALE GENOMIC DNA]</scope>
    <source>
        <strain evidence="12">EC2010</strain>
        <tissue evidence="12">Whole organism of an adult</tissue>
    </source>
</reference>
<comment type="caution">
    <text evidence="10">Lacks conserved residue(s) required for the propagation of feature annotation.</text>
</comment>
<dbReference type="InterPro" id="IPR000742">
    <property type="entry name" value="EGF"/>
</dbReference>
<dbReference type="SUPFAM" id="SSF57184">
    <property type="entry name" value="Growth factor receptor domain"/>
    <property type="match status" value="1"/>
</dbReference>
<proteinExistence type="predicted"/>
<dbReference type="Gene3D" id="4.10.400.10">
    <property type="entry name" value="Low-density Lipoprotein Receptor"/>
    <property type="match status" value="2"/>
</dbReference>
<protein>
    <recommendedName>
        <fullName evidence="11">EGF-like domain-containing protein</fullName>
    </recommendedName>
</protein>
<dbReference type="PRINTS" id="PR00261">
    <property type="entry name" value="LDLRECEPTOR"/>
</dbReference>
<dbReference type="SMART" id="SM00179">
    <property type="entry name" value="EGF_CA"/>
    <property type="match status" value="1"/>
</dbReference>
<keyword evidence="3" id="KW-0812">Transmembrane</keyword>
<keyword evidence="5" id="KW-1133">Transmembrane helix</keyword>
<dbReference type="GO" id="GO:0005509">
    <property type="term" value="F:calcium ion binding"/>
    <property type="evidence" value="ECO:0007669"/>
    <property type="project" value="InterPro"/>
</dbReference>
<evidence type="ECO:0000256" key="3">
    <source>
        <dbReference type="ARBA" id="ARBA00022692"/>
    </source>
</evidence>
<dbReference type="InterPro" id="IPR018097">
    <property type="entry name" value="EGF_Ca-bd_CS"/>
</dbReference>
<dbReference type="PROSITE" id="PS50068">
    <property type="entry name" value="LDLRA_2"/>
    <property type="match status" value="1"/>
</dbReference>
<evidence type="ECO:0000256" key="5">
    <source>
        <dbReference type="ARBA" id="ARBA00022989"/>
    </source>
</evidence>
<dbReference type="InterPro" id="IPR002172">
    <property type="entry name" value="LDrepeatLR_classA_rpt"/>
</dbReference>
<dbReference type="InterPro" id="IPR051221">
    <property type="entry name" value="LDLR-related"/>
</dbReference>
<dbReference type="EMBL" id="RQTK01000702">
    <property type="protein sequence ID" value="RUS75898.1"/>
    <property type="molecule type" value="Genomic_DNA"/>
</dbReference>
<keyword evidence="8" id="KW-0675">Receptor</keyword>
<dbReference type="SUPFAM" id="SSF57424">
    <property type="entry name" value="LDL receptor-like module"/>
    <property type="match status" value="1"/>
</dbReference>
<evidence type="ECO:0000256" key="8">
    <source>
        <dbReference type="ARBA" id="ARBA00023170"/>
    </source>
</evidence>
<organism evidence="12 13">
    <name type="scientific">Elysia chlorotica</name>
    <name type="common">Eastern emerald elysia</name>
    <name type="synonym">Sea slug</name>
    <dbReference type="NCBI Taxonomy" id="188477"/>
    <lineage>
        <taxon>Eukaryota</taxon>
        <taxon>Metazoa</taxon>
        <taxon>Spiralia</taxon>
        <taxon>Lophotrochozoa</taxon>
        <taxon>Mollusca</taxon>
        <taxon>Gastropoda</taxon>
        <taxon>Heterobranchia</taxon>
        <taxon>Euthyneura</taxon>
        <taxon>Panpulmonata</taxon>
        <taxon>Sacoglossa</taxon>
        <taxon>Placobranchoidea</taxon>
        <taxon>Plakobranchidae</taxon>
        <taxon>Elysia</taxon>
    </lineage>
</organism>
<evidence type="ECO:0000256" key="10">
    <source>
        <dbReference type="PROSITE-ProRule" id="PRU00124"/>
    </source>
</evidence>
<dbReference type="PROSITE" id="PS01186">
    <property type="entry name" value="EGF_2"/>
    <property type="match status" value="1"/>
</dbReference>
<feature type="non-terminal residue" evidence="12">
    <location>
        <position position="319"/>
    </location>
</feature>
<dbReference type="GO" id="GO:0005886">
    <property type="term" value="C:plasma membrane"/>
    <property type="evidence" value="ECO:0007669"/>
    <property type="project" value="TreeGrafter"/>
</dbReference>
<dbReference type="GO" id="GO:0043235">
    <property type="term" value="C:receptor complex"/>
    <property type="evidence" value="ECO:0007669"/>
    <property type="project" value="TreeGrafter"/>
</dbReference>
<name>A0A433T2W1_ELYCH</name>
<dbReference type="Proteomes" id="UP000271974">
    <property type="component" value="Unassembled WGS sequence"/>
</dbReference>
<dbReference type="InterPro" id="IPR009030">
    <property type="entry name" value="Growth_fac_rcpt_cys_sf"/>
</dbReference>
<evidence type="ECO:0000256" key="7">
    <source>
        <dbReference type="ARBA" id="ARBA00023157"/>
    </source>
</evidence>
<dbReference type="STRING" id="188477.A0A433T2W1"/>
<evidence type="ECO:0000256" key="1">
    <source>
        <dbReference type="ARBA" id="ARBA00004167"/>
    </source>
</evidence>
<sequence>FECLPDPLVRCIPKHWQCDGRKDCAQGEDEAPSKCRTKTKKGTRSRGSLVDTFRCLPNYFRCPRTRTCIHMSQLCDGFVNCPLDYADEGAHCRNRACRSKKCPENMCSETIQGAVCYCPEGLESNGTHCTDLDECKYGSFCDQGCNNTDRGYECSCVDGYIYVPEGNCKINIHDENAYLYVANYVNVEAFDLASHLDRYNTRSNIRRVPVTPNHQEPGHGVTMLDVNVQDETLCYLERQSSSTQPEDQSASMLLYKLMCVGLKKDRKTWEIPIPYPLNAHSSDGRTVQQTDIKSFARDWLSGNWYFSDMAREFIFMCAP</sequence>
<dbReference type="PROSITE" id="PS01187">
    <property type="entry name" value="EGF_CA"/>
    <property type="match status" value="1"/>
</dbReference>
<dbReference type="AlphaFoldDB" id="A0A433T2W1"/>
<keyword evidence="7" id="KW-1015">Disulfide bond</keyword>
<dbReference type="InterPro" id="IPR001881">
    <property type="entry name" value="EGF-like_Ca-bd_dom"/>
</dbReference>
<feature type="non-terminal residue" evidence="12">
    <location>
        <position position="1"/>
    </location>
</feature>
<keyword evidence="2" id="KW-0245">EGF-like domain</keyword>
<dbReference type="SMART" id="SM00192">
    <property type="entry name" value="LDLa"/>
    <property type="match status" value="2"/>
</dbReference>
<gene>
    <name evidence="12" type="ORF">EGW08_016331</name>
</gene>
<dbReference type="PANTHER" id="PTHR22722">
    <property type="entry name" value="LOW-DENSITY LIPOPROTEIN RECEPTOR-RELATED PROTEIN 2-RELATED"/>
    <property type="match status" value="1"/>
</dbReference>
<dbReference type="InterPro" id="IPR036055">
    <property type="entry name" value="LDL_receptor-like_sf"/>
</dbReference>
<dbReference type="Gene3D" id="2.10.25.10">
    <property type="entry name" value="Laminin"/>
    <property type="match status" value="2"/>
</dbReference>
<evidence type="ECO:0000313" key="13">
    <source>
        <dbReference type="Proteomes" id="UP000271974"/>
    </source>
</evidence>
<accession>A0A433T2W1</accession>
<evidence type="ECO:0000259" key="11">
    <source>
        <dbReference type="PROSITE" id="PS01186"/>
    </source>
</evidence>
<dbReference type="Pfam" id="PF00057">
    <property type="entry name" value="Ldl_recept_a"/>
    <property type="match status" value="2"/>
</dbReference>
<keyword evidence="13" id="KW-1185">Reference proteome</keyword>
<keyword evidence="9" id="KW-0325">Glycoprotein</keyword>
<dbReference type="SMART" id="SM00181">
    <property type="entry name" value="EGF"/>
    <property type="match status" value="2"/>
</dbReference>
<comment type="caution">
    <text evidence="12">The sequence shown here is derived from an EMBL/GenBank/DDBJ whole genome shotgun (WGS) entry which is preliminary data.</text>
</comment>
<evidence type="ECO:0000256" key="9">
    <source>
        <dbReference type="ARBA" id="ARBA00023180"/>
    </source>
</evidence>
<dbReference type="InterPro" id="IPR023415">
    <property type="entry name" value="LDLR_class-A_CS"/>
</dbReference>
<comment type="subcellular location">
    <subcellularLocation>
        <location evidence="1">Membrane</location>
        <topology evidence="1">Single-pass membrane protein</topology>
    </subcellularLocation>
</comment>
<keyword evidence="4" id="KW-0677">Repeat</keyword>
<keyword evidence="6" id="KW-0472">Membrane</keyword>
<dbReference type="OrthoDB" id="6268881at2759"/>
<feature type="domain" description="EGF-like" evidence="11">
    <location>
        <begin position="154"/>
        <end position="168"/>
    </location>
</feature>
<evidence type="ECO:0000256" key="4">
    <source>
        <dbReference type="ARBA" id="ARBA00022737"/>
    </source>
</evidence>
<evidence type="ECO:0000256" key="6">
    <source>
        <dbReference type="ARBA" id="ARBA00023136"/>
    </source>
</evidence>